<dbReference type="InterPro" id="IPR054105">
    <property type="entry name" value="WHD_NrtR"/>
</dbReference>
<evidence type="ECO:0000313" key="2">
    <source>
        <dbReference type="EMBL" id="MDC2888361.1"/>
    </source>
</evidence>
<dbReference type="CDD" id="cd18873">
    <property type="entry name" value="NUDIX_NadM_like"/>
    <property type="match status" value="1"/>
</dbReference>
<dbReference type="GO" id="GO:0016787">
    <property type="term" value="F:hydrolase activity"/>
    <property type="evidence" value="ECO:0007669"/>
    <property type="project" value="UniProtKB-KW"/>
</dbReference>
<protein>
    <submittedName>
        <fullName evidence="2">NUDIX hydrolase</fullName>
    </submittedName>
</protein>
<dbReference type="EMBL" id="JAQOMS010000002">
    <property type="protein sequence ID" value="MDC2888361.1"/>
    <property type="molecule type" value="Genomic_DNA"/>
</dbReference>
<dbReference type="SUPFAM" id="SSF46785">
    <property type="entry name" value="Winged helix' DNA-binding domain"/>
    <property type="match status" value="1"/>
</dbReference>
<name>A0ABT5FA05_9GAMM</name>
<keyword evidence="3" id="KW-1185">Reference proteome</keyword>
<organism evidence="2 3">
    <name type="scientific">Psychrosphaera algicola</name>
    <dbReference type="NCBI Taxonomy" id="3023714"/>
    <lineage>
        <taxon>Bacteria</taxon>
        <taxon>Pseudomonadati</taxon>
        <taxon>Pseudomonadota</taxon>
        <taxon>Gammaproteobacteria</taxon>
        <taxon>Alteromonadales</taxon>
        <taxon>Pseudoalteromonadaceae</taxon>
        <taxon>Psychrosphaera</taxon>
    </lineage>
</organism>
<dbReference type="Proteomes" id="UP001528411">
    <property type="component" value="Unassembled WGS sequence"/>
</dbReference>
<feature type="domain" description="NrtR DNA-binding winged helix" evidence="1">
    <location>
        <begin position="171"/>
        <end position="231"/>
    </location>
</feature>
<dbReference type="PANTHER" id="PTHR43736:SF4">
    <property type="entry name" value="SLR1690 PROTEIN"/>
    <property type="match status" value="1"/>
</dbReference>
<proteinExistence type="predicted"/>
<reference evidence="2 3" key="1">
    <citation type="submission" date="2023-01" db="EMBL/GenBank/DDBJ databases">
        <title>Psychrosphaera sp. nov., isolated from marine algae.</title>
        <authorList>
            <person name="Bayburt H."/>
            <person name="Choi B.J."/>
            <person name="Kim J.M."/>
            <person name="Choi D.G."/>
            <person name="Jeon C.O."/>
        </authorList>
    </citation>
    <scope>NUCLEOTIDE SEQUENCE [LARGE SCALE GENOMIC DNA]</scope>
    <source>
        <strain evidence="2 3">G1-22</strain>
    </source>
</reference>
<dbReference type="InterPro" id="IPR036390">
    <property type="entry name" value="WH_DNA-bd_sf"/>
</dbReference>
<accession>A0ABT5FA05</accession>
<evidence type="ECO:0000313" key="3">
    <source>
        <dbReference type="Proteomes" id="UP001528411"/>
    </source>
</evidence>
<dbReference type="InterPro" id="IPR036388">
    <property type="entry name" value="WH-like_DNA-bd_sf"/>
</dbReference>
<sequence>MDGKYVKEDTPIFVESTEKLEFGAEDTLPNVSVDNLIFSLQDSKLKLLLVKYTRGIASNKWGVIGHWVKLDESLDEAALRVIKKVTLVKKLYLEQLSTFGAVDRYPLSRIITVAYYALVRFEDVKITTGNKDIEVAWFDVNELPDLIFDHQNIVEAAIKQLRYKVRHEPVGFSLLPEKFSLLQLQEIYEAILGQKLDKPNFRRKILKMNLLIDCKEKQTNVAHRAAGLYQFDETAYRRLTEFGFSFEL</sequence>
<keyword evidence="2" id="KW-0378">Hydrolase</keyword>
<comment type="caution">
    <text evidence="2">The sequence shown here is derived from an EMBL/GenBank/DDBJ whole genome shotgun (WGS) entry which is preliminary data.</text>
</comment>
<dbReference type="Pfam" id="PF21906">
    <property type="entry name" value="WHD_NrtR"/>
    <property type="match status" value="1"/>
</dbReference>
<dbReference type="InterPro" id="IPR015797">
    <property type="entry name" value="NUDIX_hydrolase-like_dom_sf"/>
</dbReference>
<dbReference type="RefSeq" id="WP_272179999.1">
    <property type="nucleotide sequence ID" value="NZ_JAQOMS010000002.1"/>
</dbReference>
<dbReference type="Gene3D" id="3.90.79.10">
    <property type="entry name" value="Nucleoside Triphosphate Pyrophosphohydrolase"/>
    <property type="match status" value="1"/>
</dbReference>
<dbReference type="Gene3D" id="1.10.10.10">
    <property type="entry name" value="Winged helix-like DNA-binding domain superfamily/Winged helix DNA-binding domain"/>
    <property type="match status" value="1"/>
</dbReference>
<gene>
    <name evidence="2" type="ORF">PN838_05740</name>
</gene>
<dbReference type="SUPFAM" id="SSF55811">
    <property type="entry name" value="Nudix"/>
    <property type="match status" value="1"/>
</dbReference>
<dbReference type="PANTHER" id="PTHR43736">
    <property type="entry name" value="ADP-RIBOSE PYROPHOSPHATASE"/>
    <property type="match status" value="1"/>
</dbReference>
<evidence type="ECO:0000259" key="1">
    <source>
        <dbReference type="Pfam" id="PF21906"/>
    </source>
</evidence>